<accession>A0ABN7SLI8</accession>
<evidence type="ECO:0000313" key="2">
    <source>
        <dbReference type="EMBL" id="CAG5103856.1"/>
    </source>
</evidence>
<proteinExistence type="predicted"/>
<dbReference type="EMBL" id="OU015566">
    <property type="protein sequence ID" value="CAG5103856.1"/>
    <property type="molecule type" value="Genomic_DNA"/>
</dbReference>
<feature type="transmembrane region" description="Helical" evidence="1">
    <location>
        <begin position="68"/>
        <end position="93"/>
    </location>
</feature>
<sequence>MIPLENDFYGYPENDPRRGWSILTWWTIDPSSCFALSFAVSLPWLSMTLAIASICIFIWEIDYRGARVLWYSLAFITSILFFLDSNFIITALYNDSYEWQTVLTLLEAGRITAWIVLVSGTISFIQCLIGLCCWPDQKVSPSEIELQVDPAIANLPLEYQQEAIEHRKRELEKEMVQ</sequence>
<name>A0ABN7SLI8_OIKDI</name>
<evidence type="ECO:0000313" key="3">
    <source>
        <dbReference type="Proteomes" id="UP001158576"/>
    </source>
</evidence>
<dbReference type="Proteomes" id="UP001158576">
    <property type="component" value="Chromosome 1"/>
</dbReference>
<keyword evidence="1" id="KW-0812">Transmembrane</keyword>
<protein>
    <submittedName>
        <fullName evidence="2">Oidioi.mRNA.OKI2018_I69.chr1.g970.t1.cds</fullName>
    </submittedName>
</protein>
<keyword evidence="1" id="KW-1133">Transmembrane helix</keyword>
<feature type="transmembrane region" description="Helical" evidence="1">
    <location>
        <begin position="113"/>
        <end position="134"/>
    </location>
</feature>
<gene>
    <name evidence="2" type="ORF">OKIOD_LOCUS9735</name>
</gene>
<feature type="transmembrane region" description="Helical" evidence="1">
    <location>
        <begin position="34"/>
        <end position="59"/>
    </location>
</feature>
<organism evidence="2 3">
    <name type="scientific">Oikopleura dioica</name>
    <name type="common">Tunicate</name>
    <dbReference type="NCBI Taxonomy" id="34765"/>
    <lineage>
        <taxon>Eukaryota</taxon>
        <taxon>Metazoa</taxon>
        <taxon>Chordata</taxon>
        <taxon>Tunicata</taxon>
        <taxon>Appendicularia</taxon>
        <taxon>Copelata</taxon>
        <taxon>Oikopleuridae</taxon>
        <taxon>Oikopleura</taxon>
    </lineage>
</organism>
<keyword evidence="3" id="KW-1185">Reference proteome</keyword>
<reference evidence="2 3" key="1">
    <citation type="submission" date="2021-04" db="EMBL/GenBank/DDBJ databases">
        <authorList>
            <person name="Bliznina A."/>
        </authorList>
    </citation>
    <scope>NUCLEOTIDE SEQUENCE [LARGE SCALE GENOMIC DNA]</scope>
</reference>
<evidence type="ECO:0000256" key="1">
    <source>
        <dbReference type="SAM" id="Phobius"/>
    </source>
</evidence>
<keyword evidence="1" id="KW-0472">Membrane</keyword>